<dbReference type="EMBL" id="JARBJD010000152">
    <property type="protein sequence ID" value="KAK2949672.1"/>
    <property type="molecule type" value="Genomic_DNA"/>
</dbReference>
<dbReference type="Pfam" id="PF00069">
    <property type="entry name" value="Pkinase"/>
    <property type="match status" value="1"/>
</dbReference>
<sequence length="480" mass="54561">MGQTQSKREDYTFSNTSLSSSTTLTPVTLAVHKTTQTQVEHIVINLDAKTQPLYESLKQTGFQAFQFPYIVQFYGYFEEDQQLHVFVEHYTGENLRQYIDSKKQAGGSSFIPERRIKTILLQLVLAVNNLHKSGILHRNIHPEVIFRGQSGEFKLGDLHSIAQLTTDDSMTKTAIGHISYLAPERLSGQEYSFPADIFSLGMVLYELCAFKPPFGNAMSIIQREVPTPLPQQYTPELSQLIMSMLHFSPASRPTIDEVLSCPIFQNDSKTLVWDAVDKLSQTGSGNMNGLFFFRPIFNKAISSNLRRVQCSDAPQQPVTVFLDPPLTDGIFKCVFSFQGSIPNLEKSLGIVDSHYDYPQDFSHAVHGPIILVSSLDILTHQNTLIANNNFTWQDNDKITLLLDLKSRNRTLRYLRNEIPSPIRFVNIPASVRVFICLTSKELGVNVEELTKLDQTEWSLLEEDCIRSETNVREVKWKEWE</sequence>
<evidence type="ECO:0000256" key="4">
    <source>
        <dbReference type="ARBA" id="ARBA00022777"/>
    </source>
</evidence>
<dbReference type="PANTHER" id="PTHR43671">
    <property type="entry name" value="SERINE/THREONINE-PROTEIN KINASE NEK"/>
    <property type="match status" value="1"/>
</dbReference>
<comment type="caution">
    <text evidence="8">The sequence shown here is derived from an EMBL/GenBank/DDBJ whole genome shotgun (WGS) entry which is preliminary data.</text>
</comment>
<dbReference type="PANTHER" id="PTHR43671:SF13">
    <property type="entry name" value="SERINE_THREONINE-PROTEIN KINASE NEK2"/>
    <property type="match status" value="1"/>
</dbReference>
<dbReference type="Gene3D" id="1.10.510.10">
    <property type="entry name" value="Transferase(Phosphotransferase) domain 1"/>
    <property type="match status" value="1"/>
</dbReference>
<dbReference type="InterPro" id="IPR050660">
    <property type="entry name" value="NEK_Ser/Thr_kinase"/>
</dbReference>
<keyword evidence="4 8" id="KW-0418">Kinase</keyword>
<keyword evidence="2 8" id="KW-0808">Transferase</keyword>
<protein>
    <recommendedName>
        <fullName evidence="1">non-specific serine/threonine protein kinase</fullName>
        <ecNumber evidence="1">2.7.11.1</ecNumber>
    </recommendedName>
</protein>
<dbReference type="InterPro" id="IPR011009">
    <property type="entry name" value="Kinase-like_dom_sf"/>
</dbReference>
<evidence type="ECO:0000313" key="9">
    <source>
        <dbReference type="Proteomes" id="UP001281761"/>
    </source>
</evidence>
<reference evidence="8 9" key="1">
    <citation type="journal article" date="2022" name="bioRxiv">
        <title>Genomics of Preaxostyla Flagellates Illuminates Evolutionary Transitions and the Path Towards Mitochondrial Loss.</title>
        <authorList>
            <person name="Novak L.V.F."/>
            <person name="Treitli S.C."/>
            <person name="Pyrih J."/>
            <person name="Halakuc P."/>
            <person name="Pipaliya S.V."/>
            <person name="Vacek V."/>
            <person name="Brzon O."/>
            <person name="Soukal P."/>
            <person name="Eme L."/>
            <person name="Dacks J.B."/>
            <person name="Karnkowska A."/>
            <person name="Elias M."/>
            <person name="Hampl V."/>
        </authorList>
    </citation>
    <scope>NUCLEOTIDE SEQUENCE [LARGE SCALE GENOMIC DNA]</scope>
    <source>
        <strain evidence="8">NAU3</strain>
        <tissue evidence="8">Gut</tissue>
    </source>
</reference>
<keyword evidence="3" id="KW-0547">Nucleotide-binding</keyword>
<feature type="region of interest" description="Disordered" evidence="6">
    <location>
        <begin position="1"/>
        <end position="20"/>
    </location>
</feature>
<dbReference type="SMART" id="SM00220">
    <property type="entry name" value="S_TKc"/>
    <property type="match status" value="1"/>
</dbReference>
<feature type="compositionally biased region" description="Basic and acidic residues" evidence="6">
    <location>
        <begin position="1"/>
        <end position="11"/>
    </location>
</feature>
<evidence type="ECO:0000256" key="1">
    <source>
        <dbReference type="ARBA" id="ARBA00012513"/>
    </source>
</evidence>
<gene>
    <name evidence="8" type="ORF">BLNAU_15423</name>
</gene>
<dbReference type="Proteomes" id="UP001281761">
    <property type="component" value="Unassembled WGS sequence"/>
</dbReference>
<dbReference type="EC" id="2.7.11.1" evidence="1"/>
<evidence type="ECO:0000259" key="7">
    <source>
        <dbReference type="PROSITE" id="PS50011"/>
    </source>
</evidence>
<feature type="domain" description="Protein kinase" evidence="7">
    <location>
        <begin position="1"/>
        <end position="264"/>
    </location>
</feature>
<evidence type="ECO:0000256" key="5">
    <source>
        <dbReference type="ARBA" id="ARBA00022840"/>
    </source>
</evidence>
<dbReference type="SUPFAM" id="SSF56112">
    <property type="entry name" value="Protein kinase-like (PK-like)"/>
    <property type="match status" value="1"/>
</dbReference>
<keyword evidence="9" id="KW-1185">Reference proteome</keyword>
<evidence type="ECO:0000256" key="2">
    <source>
        <dbReference type="ARBA" id="ARBA00022679"/>
    </source>
</evidence>
<evidence type="ECO:0000256" key="3">
    <source>
        <dbReference type="ARBA" id="ARBA00022741"/>
    </source>
</evidence>
<evidence type="ECO:0000256" key="6">
    <source>
        <dbReference type="SAM" id="MobiDB-lite"/>
    </source>
</evidence>
<name>A0ABQ9XAW4_9EUKA</name>
<dbReference type="InterPro" id="IPR000719">
    <property type="entry name" value="Prot_kinase_dom"/>
</dbReference>
<dbReference type="GO" id="GO:0004708">
    <property type="term" value="F:MAP kinase kinase activity"/>
    <property type="evidence" value="ECO:0007669"/>
    <property type="project" value="UniProtKB-EC"/>
</dbReference>
<dbReference type="PROSITE" id="PS50011">
    <property type="entry name" value="PROTEIN_KINASE_DOM"/>
    <property type="match status" value="1"/>
</dbReference>
<accession>A0ABQ9XAW4</accession>
<keyword evidence="5" id="KW-0067">ATP-binding</keyword>
<proteinExistence type="predicted"/>
<organism evidence="8 9">
    <name type="scientific">Blattamonas nauphoetae</name>
    <dbReference type="NCBI Taxonomy" id="2049346"/>
    <lineage>
        <taxon>Eukaryota</taxon>
        <taxon>Metamonada</taxon>
        <taxon>Preaxostyla</taxon>
        <taxon>Oxymonadida</taxon>
        <taxon>Blattamonas</taxon>
    </lineage>
</organism>
<evidence type="ECO:0000313" key="8">
    <source>
        <dbReference type="EMBL" id="KAK2949672.1"/>
    </source>
</evidence>